<name>A0A5T1PPG6_CAMJU</name>
<evidence type="ECO:0000313" key="2">
    <source>
        <dbReference type="EMBL" id="EAL3568204.1"/>
    </source>
</evidence>
<feature type="non-terminal residue" evidence="2">
    <location>
        <position position="1"/>
    </location>
</feature>
<proteinExistence type="predicted"/>
<keyword evidence="1" id="KW-0175">Coiled coil</keyword>
<dbReference type="EMBL" id="AACNOG010000017">
    <property type="protein sequence ID" value="EAL3568204.1"/>
    <property type="molecule type" value="Genomic_DNA"/>
</dbReference>
<accession>A0A5T1PPG6</accession>
<organism evidence="2">
    <name type="scientific">Campylobacter jejuni</name>
    <dbReference type="NCBI Taxonomy" id="197"/>
    <lineage>
        <taxon>Bacteria</taxon>
        <taxon>Pseudomonadati</taxon>
        <taxon>Campylobacterota</taxon>
        <taxon>Epsilonproteobacteria</taxon>
        <taxon>Campylobacterales</taxon>
        <taxon>Campylobacteraceae</taxon>
        <taxon>Campylobacter</taxon>
    </lineage>
</organism>
<reference evidence="2" key="1">
    <citation type="submission" date="2018-05" db="EMBL/GenBank/DDBJ databases">
        <authorList>
            <consortium name="NARMS: The National Antimicrobial Resistance Monitoring System"/>
        </authorList>
    </citation>
    <scope>NUCLEOTIDE SEQUENCE</scope>
    <source>
        <strain evidence="2">FSIS1606951</strain>
    </source>
</reference>
<protein>
    <submittedName>
        <fullName evidence="2">Uncharacterized protein</fullName>
    </submittedName>
</protein>
<dbReference type="AlphaFoldDB" id="A0A5T1PPG6"/>
<evidence type="ECO:0000256" key="1">
    <source>
        <dbReference type="SAM" id="Coils"/>
    </source>
</evidence>
<feature type="coiled-coil region" evidence="1">
    <location>
        <begin position="11"/>
        <end position="45"/>
    </location>
</feature>
<gene>
    <name evidence="2" type="ORF">BB943_06735</name>
</gene>
<comment type="caution">
    <text evidence="2">The sequence shown here is derived from an EMBL/GenBank/DDBJ whole genome shotgun (WGS) entry which is preliminary data.</text>
</comment>
<sequence>LFKDFIEYKQNKEIQNKNFIIQEEISKLKQDKQKLLTNIQDLNFTLSNKISSTQQQFHILSTITKEINLDKNKAIILNQIISWLNSNELKITNLEFKQTKIILSFIDENHFKRALENLNSAFKILDKNEETLNIILEVIHE</sequence>